<dbReference type="Gene3D" id="2.20.140.10">
    <property type="entry name" value="WGR domain"/>
    <property type="match status" value="1"/>
</dbReference>
<dbReference type="InterPro" id="IPR014338">
    <property type="entry name" value="CHP02996_rpt-companion-dom"/>
</dbReference>
<dbReference type="Gene3D" id="3.80.10.10">
    <property type="entry name" value="Ribonuclease Inhibitor"/>
    <property type="match status" value="1"/>
</dbReference>
<dbReference type="NCBIfam" id="TIGR02996">
    <property type="entry name" value="rpt_mate_G_obs"/>
    <property type="match status" value="1"/>
</dbReference>
<dbReference type="InterPro" id="IPR001611">
    <property type="entry name" value="Leu-rich_rpt"/>
</dbReference>
<proteinExistence type="predicted"/>
<keyword evidence="3" id="KW-1185">Reference proteome</keyword>
<dbReference type="InterPro" id="IPR008893">
    <property type="entry name" value="WGR_domain"/>
</dbReference>
<dbReference type="InterPro" id="IPR036930">
    <property type="entry name" value="WGR_dom_sf"/>
</dbReference>
<dbReference type="InterPro" id="IPR032675">
    <property type="entry name" value="LRR_dom_sf"/>
</dbReference>
<dbReference type="PANTHER" id="PTHR30634:SF13">
    <property type="entry name" value="PROTEIN YEHF"/>
    <property type="match status" value="1"/>
</dbReference>
<name>A0A6M5YWD8_9BACT</name>
<dbReference type="Pfam" id="PF13516">
    <property type="entry name" value="LRR_6"/>
    <property type="match status" value="1"/>
</dbReference>
<dbReference type="PROSITE" id="PS51977">
    <property type="entry name" value="WGR"/>
    <property type="match status" value="1"/>
</dbReference>
<dbReference type="CDD" id="cd07996">
    <property type="entry name" value="WGR_MMR_like"/>
    <property type="match status" value="1"/>
</dbReference>
<evidence type="ECO:0000313" key="2">
    <source>
        <dbReference type="EMBL" id="QJW97774.1"/>
    </source>
</evidence>
<dbReference type="EMBL" id="CP053452">
    <property type="protein sequence ID" value="QJW97774.1"/>
    <property type="molecule type" value="Genomic_DNA"/>
</dbReference>
<dbReference type="InterPro" id="IPR049809">
    <property type="entry name" value="YehF/YfeS-like_WGR"/>
</dbReference>
<dbReference type="AlphaFoldDB" id="A0A6M5YWD8"/>
<dbReference type="Proteomes" id="UP000503447">
    <property type="component" value="Chromosome"/>
</dbReference>
<accession>A0A6M5YWD8</accession>
<dbReference type="KEGG" id="ftj:FTUN_5354"/>
<dbReference type="PANTHER" id="PTHR30634">
    <property type="entry name" value="OUTER MEMBRANE LOLAB LIPOPROTEIN INSERTION APPARATUS"/>
    <property type="match status" value="1"/>
</dbReference>
<dbReference type="SUPFAM" id="SSF142921">
    <property type="entry name" value="WGR domain-like"/>
    <property type="match status" value="1"/>
</dbReference>
<evidence type="ECO:0000313" key="3">
    <source>
        <dbReference type="Proteomes" id="UP000503447"/>
    </source>
</evidence>
<dbReference type="SUPFAM" id="SSF52047">
    <property type="entry name" value="RNI-like"/>
    <property type="match status" value="1"/>
</dbReference>
<dbReference type="InterPro" id="IPR050458">
    <property type="entry name" value="LolB"/>
</dbReference>
<evidence type="ECO:0000259" key="1">
    <source>
        <dbReference type="PROSITE" id="PS51977"/>
    </source>
</evidence>
<feature type="domain" description="WGR" evidence="1">
    <location>
        <begin position="1"/>
        <end position="79"/>
    </location>
</feature>
<protein>
    <recommendedName>
        <fullName evidence="1">WGR domain-containing protein</fullName>
    </recommendedName>
</protein>
<sequence>MRTFQFSDAKSHKFWNIDAQGTSFTVSFGRIGTTGQTQTKSFPTPEAAQAAADKLIAEKTKKGYVETTPKAVAPEAEAFEKALIENPDDLAGWCAYADYLVERDDPRGEFMQVQIALEDEKRPKKERDALKKKEKAILEKYEREWLGGLAAFVFEEKSDDDREDGLEHYPTRVTCAWQRGVISSVTVGRLSMALAQVLAVAPAAQFVRELHVHDTMLGYYGEDVPDQPRPRRKTPKGLDRHNELFELIGSPLLANLRHFQMGHEIPNVDGWCDCGVYVRGLEHVVASMSRVEVLDLYCKSYRTGPMFALPNLTHLRELRLYHLGGREWQGISPVYRLDLLAKNSAFANLTHLLFHPHQSEDSNEDHTDMSYLPLEQVRALLRSPHLKKLRHLQLRLSDMGDDGIRAIVDSGILKQLVWLDLQHGCVTDDGANLLAACPDAKRLERIDLSRNAVSAKSLAALRKAGVNAVANNPLTANELAERQYLREGDFE</sequence>
<gene>
    <name evidence="2" type="ORF">FTUN_5354</name>
</gene>
<dbReference type="Pfam" id="PF05406">
    <property type="entry name" value="WGR"/>
    <property type="match status" value="1"/>
</dbReference>
<dbReference type="RefSeq" id="WP_171473088.1">
    <property type="nucleotide sequence ID" value="NZ_CP053452.2"/>
</dbReference>
<organism evidence="2 3">
    <name type="scientific">Frigoriglobus tundricola</name>
    <dbReference type="NCBI Taxonomy" id="2774151"/>
    <lineage>
        <taxon>Bacteria</taxon>
        <taxon>Pseudomonadati</taxon>
        <taxon>Planctomycetota</taxon>
        <taxon>Planctomycetia</taxon>
        <taxon>Gemmatales</taxon>
        <taxon>Gemmataceae</taxon>
        <taxon>Frigoriglobus</taxon>
    </lineage>
</organism>
<dbReference type="SMART" id="SM00773">
    <property type="entry name" value="WGR"/>
    <property type="match status" value="1"/>
</dbReference>
<reference evidence="3" key="1">
    <citation type="submission" date="2020-05" db="EMBL/GenBank/DDBJ databases">
        <title>Frigoriglobus tundricola gen. nov., sp. nov., a psychrotolerant cellulolytic planctomycete of the family Gemmataceae with two divergent copies of 16S rRNA gene.</title>
        <authorList>
            <person name="Kulichevskaya I.S."/>
            <person name="Ivanova A.A."/>
            <person name="Naumoff D.G."/>
            <person name="Beletsky A.V."/>
            <person name="Rijpstra W.I.C."/>
            <person name="Sinninghe Damste J.S."/>
            <person name="Mardanov A.V."/>
            <person name="Ravin N.V."/>
            <person name="Dedysh S.N."/>
        </authorList>
    </citation>
    <scope>NUCLEOTIDE SEQUENCE [LARGE SCALE GENOMIC DNA]</scope>
    <source>
        <strain evidence="3">PL17</strain>
    </source>
</reference>